<dbReference type="Proteomes" id="UP000471120">
    <property type="component" value="Unassembled WGS sequence"/>
</dbReference>
<dbReference type="CDD" id="cd00093">
    <property type="entry name" value="HTH_XRE"/>
    <property type="match status" value="1"/>
</dbReference>
<accession>A0A6P2CCG2</accession>
<protein>
    <submittedName>
        <fullName evidence="1">XRE family transcriptional regulator</fullName>
    </submittedName>
</protein>
<comment type="caution">
    <text evidence="1">The sequence shown here is derived from an EMBL/GenBank/DDBJ whole genome shotgun (WGS) entry which is preliminary data.</text>
</comment>
<dbReference type="InterPro" id="IPR010982">
    <property type="entry name" value="Lambda_DNA-bd_dom_sf"/>
</dbReference>
<dbReference type="AlphaFoldDB" id="A0A6P2CCG2"/>
<name>A0A6P2CCG2_9NOCA</name>
<proteinExistence type="predicted"/>
<organism evidence="1 2">
    <name type="scientific">Rhodococcus rhodnii</name>
    <dbReference type="NCBI Taxonomy" id="38312"/>
    <lineage>
        <taxon>Bacteria</taxon>
        <taxon>Bacillati</taxon>
        <taxon>Actinomycetota</taxon>
        <taxon>Actinomycetes</taxon>
        <taxon>Mycobacteriales</taxon>
        <taxon>Nocardiaceae</taxon>
        <taxon>Rhodococcus</taxon>
    </lineage>
</organism>
<sequence length="98" mass="10667">MMFFDPRNLRTTPKPESVMLPRMPREAWGTFVRGQLEAKGMSPNQLALALGLRPRHVIDWIDGASGFTVQPATVVHATARALGVPTNDALVAAGYPAR</sequence>
<dbReference type="InterPro" id="IPR001387">
    <property type="entry name" value="Cro/C1-type_HTH"/>
</dbReference>
<gene>
    <name evidence="1" type="ORF">DW322_09575</name>
</gene>
<evidence type="ECO:0000313" key="1">
    <source>
        <dbReference type="EMBL" id="TXG90429.1"/>
    </source>
</evidence>
<dbReference type="EMBL" id="QRCM01000001">
    <property type="protein sequence ID" value="TXG90429.1"/>
    <property type="molecule type" value="Genomic_DNA"/>
</dbReference>
<evidence type="ECO:0000313" key="2">
    <source>
        <dbReference type="Proteomes" id="UP000471120"/>
    </source>
</evidence>
<dbReference type="SUPFAM" id="SSF47413">
    <property type="entry name" value="lambda repressor-like DNA-binding domains"/>
    <property type="match status" value="1"/>
</dbReference>
<reference evidence="1 2" key="1">
    <citation type="submission" date="2018-07" db="EMBL/GenBank/DDBJ databases">
        <title>Genome sequence of Rhodococcus rhodnii ATCC 35071 from Rhodnius prolixus.</title>
        <authorList>
            <person name="Patel V."/>
            <person name="Vogel K.J."/>
        </authorList>
    </citation>
    <scope>NUCLEOTIDE SEQUENCE [LARGE SCALE GENOMIC DNA]</scope>
    <source>
        <strain evidence="1 2">ATCC 35071</strain>
    </source>
</reference>
<dbReference type="GO" id="GO:0003677">
    <property type="term" value="F:DNA binding"/>
    <property type="evidence" value="ECO:0007669"/>
    <property type="project" value="InterPro"/>
</dbReference>